<dbReference type="AlphaFoldDB" id="A0A969PRF8"/>
<comment type="caution">
    <text evidence="8">The sequence shown here is derived from an EMBL/GenBank/DDBJ whole genome shotgun (WGS) entry which is preliminary data.</text>
</comment>
<keyword evidence="5" id="KW-0805">Transcription regulation</keyword>
<evidence type="ECO:0000259" key="7">
    <source>
        <dbReference type="Pfam" id="PF04316"/>
    </source>
</evidence>
<dbReference type="EMBL" id="JAATHJ010000006">
    <property type="protein sequence ID" value="NJP37051.1"/>
    <property type="molecule type" value="Genomic_DNA"/>
</dbReference>
<dbReference type="GO" id="GO:0045892">
    <property type="term" value="P:negative regulation of DNA-templated transcription"/>
    <property type="evidence" value="ECO:0007669"/>
    <property type="project" value="InterPro"/>
</dbReference>
<keyword evidence="8" id="KW-0969">Cilium</keyword>
<dbReference type="SUPFAM" id="SSF101498">
    <property type="entry name" value="Anti-sigma factor FlgM"/>
    <property type="match status" value="1"/>
</dbReference>
<gene>
    <name evidence="8" type="primary">flgM</name>
    <name evidence="8" type="ORF">HCN83_05550</name>
</gene>
<evidence type="ECO:0000256" key="2">
    <source>
        <dbReference type="ARBA" id="ARBA00017823"/>
    </source>
</evidence>
<evidence type="ECO:0000313" key="9">
    <source>
        <dbReference type="Proteomes" id="UP000752012"/>
    </source>
</evidence>
<dbReference type="InterPro" id="IPR031316">
    <property type="entry name" value="FlgM_C"/>
</dbReference>
<keyword evidence="6" id="KW-0804">Transcription</keyword>
<sequence>MKINPMHSVQAYKSQQNVQRQQQEIVKKADQLEISAQAKELAKAREFTEAREQKVQELKAQVQNGTYKPDLNETARKMYDYWNK</sequence>
<evidence type="ECO:0000256" key="5">
    <source>
        <dbReference type="ARBA" id="ARBA00023015"/>
    </source>
</evidence>
<dbReference type="InterPro" id="IPR007412">
    <property type="entry name" value="FlgM"/>
</dbReference>
<organism evidence="8 9">
    <name type="scientific">Alkalicoccus luteus</name>
    <dbReference type="NCBI Taxonomy" id="1237094"/>
    <lineage>
        <taxon>Bacteria</taxon>
        <taxon>Bacillati</taxon>
        <taxon>Bacillota</taxon>
        <taxon>Bacilli</taxon>
        <taxon>Bacillales</taxon>
        <taxon>Bacillaceae</taxon>
        <taxon>Alkalicoccus</taxon>
    </lineage>
</organism>
<dbReference type="NCBIfam" id="TIGR03824">
    <property type="entry name" value="FlgM_jcvi"/>
    <property type="match status" value="1"/>
</dbReference>
<keyword evidence="8" id="KW-0282">Flagellum</keyword>
<dbReference type="Pfam" id="PF04316">
    <property type="entry name" value="FlgM"/>
    <property type="match status" value="1"/>
</dbReference>
<name>A0A969PRF8_9BACI</name>
<keyword evidence="3" id="KW-0678">Repressor</keyword>
<evidence type="ECO:0000256" key="4">
    <source>
        <dbReference type="ARBA" id="ARBA00022795"/>
    </source>
</evidence>
<protein>
    <recommendedName>
        <fullName evidence="2">Negative regulator of flagellin synthesis</fullName>
    </recommendedName>
</protein>
<evidence type="ECO:0000256" key="6">
    <source>
        <dbReference type="ARBA" id="ARBA00023163"/>
    </source>
</evidence>
<keyword evidence="8" id="KW-0966">Cell projection</keyword>
<evidence type="ECO:0000256" key="1">
    <source>
        <dbReference type="ARBA" id="ARBA00005322"/>
    </source>
</evidence>
<dbReference type="InterPro" id="IPR035890">
    <property type="entry name" value="Anti-sigma-28_factor_FlgM_sf"/>
</dbReference>
<dbReference type="Proteomes" id="UP000752012">
    <property type="component" value="Unassembled WGS sequence"/>
</dbReference>
<keyword evidence="9" id="KW-1185">Reference proteome</keyword>
<feature type="domain" description="Anti-sigma-28 factor FlgM C-terminal" evidence="7">
    <location>
        <begin position="30"/>
        <end position="80"/>
    </location>
</feature>
<evidence type="ECO:0000313" key="8">
    <source>
        <dbReference type="EMBL" id="NJP37051.1"/>
    </source>
</evidence>
<accession>A0A969PRF8</accession>
<comment type="similarity">
    <text evidence="1">Belongs to the FlgM family.</text>
</comment>
<evidence type="ECO:0000256" key="3">
    <source>
        <dbReference type="ARBA" id="ARBA00022491"/>
    </source>
</evidence>
<reference evidence="8 9" key="1">
    <citation type="submission" date="2020-03" db="EMBL/GenBank/DDBJ databases">
        <title>Assessment of the enzymatic potential of alkaline-tolerant lipase obtained from Bacillus luteus H11 (technogenic soil) for the bioremediation of saline soils contaminated with petroleum substances.</title>
        <authorList>
            <person name="Kalwasinska A."/>
        </authorList>
    </citation>
    <scope>NUCLEOTIDE SEQUENCE [LARGE SCALE GENOMIC DNA]</scope>
    <source>
        <strain evidence="8 9">H11</strain>
    </source>
</reference>
<keyword evidence="4" id="KW-1005">Bacterial flagellum biogenesis</keyword>
<dbReference type="GO" id="GO:0044781">
    <property type="term" value="P:bacterial-type flagellum organization"/>
    <property type="evidence" value="ECO:0007669"/>
    <property type="project" value="UniProtKB-KW"/>
</dbReference>
<proteinExistence type="inferred from homology"/>